<evidence type="ECO:0000259" key="2">
    <source>
        <dbReference type="PROSITE" id="PS50026"/>
    </source>
</evidence>
<dbReference type="SUPFAM" id="SSF57196">
    <property type="entry name" value="EGF/Laminin"/>
    <property type="match status" value="1"/>
</dbReference>
<reference evidence="3" key="1">
    <citation type="submission" date="2019-08" db="EMBL/GenBank/DDBJ databases">
        <title>The improved chromosome-level genome for the pearl oyster Pinctada fucata martensii using PacBio sequencing and Hi-C.</title>
        <authorList>
            <person name="Zheng Z."/>
        </authorList>
    </citation>
    <scope>NUCLEOTIDE SEQUENCE</scope>
    <source>
        <strain evidence="3">ZZ-2019</strain>
        <tissue evidence="3">Adductor muscle</tissue>
    </source>
</reference>
<feature type="disulfide bond" evidence="1">
    <location>
        <begin position="108"/>
        <end position="117"/>
    </location>
</feature>
<dbReference type="EMBL" id="VSWD01000007">
    <property type="protein sequence ID" value="KAK3097509.1"/>
    <property type="molecule type" value="Genomic_DNA"/>
</dbReference>
<dbReference type="Gene3D" id="2.10.25.10">
    <property type="entry name" value="Laminin"/>
    <property type="match status" value="1"/>
</dbReference>
<keyword evidence="4" id="KW-1185">Reference proteome</keyword>
<evidence type="ECO:0000313" key="4">
    <source>
        <dbReference type="Proteomes" id="UP001186944"/>
    </source>
</evidence>
<keyword evidence="1" id="KW-0245">EGF-like domain</keyword>
<evidence type="ECO:0000256" key="1">
    <source>
        <dbReference type="PROSITE-ProRule" id="PRU00076"/>
    </source>
</evidence>
<organism evidence="3 4">
    <name type="scientific">Pinctada imbricata</name>
    <name type="common">Atlantic pearl-oyster</name>
    <name type="synonym">Pinctada martensii</name>
    <dbReference type="NCBI Taxonomy" id="66713"/>
    <lineage>
        <taxon>Eukaryota</taxon>
        <taxon>Metazoa</taxon>
        <taxon>Spiralia</taxon>
        <taxon>Lophotrochozoa</taxon>
        <taxon>Mollusca</taxon>
        <taxon>Bivalvia</taxon>
        <taxon>Autobranchia</taxon>
        <taxon>Pteriomorphia</taxon>
        <taxon>Pterioida</taxon>
        <taxon>Pterioidea</taxon>
        <taxon>Pteriidae</taxon>
        <taxon>Pinctada</taxon>
    </lineage>
</organism>
<gene>
    <name evidence="3" type="ORF">FSP39_010324</name>
</gene>
<protein>
    <recommendedName>
        <fullName evidence="2">EGF-like domain-containing protein</fullName>
    </recommendedName>
</protein>
<sequence>MIQHDFCPIVLSVVDATFVFDLFVFVLTNTNFDLYSAVGVCTAVTDVSTASGHSSTIRFITKPTNERTSVKLPPSIQRPCTQIEARQASCLNGGQCMSGGRRGVICSCSSLYSGNKCQIPTRQCPPNYRRRSQQHQAAAPTAKPQNTQCKNIEQTSTGRDAKGTRNVNAQNRKIKHKGLHINQRDQWATVADLGRPSATKITEGVVILDYVRTTLYFSDYPEVSKNVQLWWCKTTSSLSDDHTQTRRQNAGPNQHTDENVNGYQKRAYVIQSVLCRRELMYVITRGVRLTFREDRWSGPCLLKRGLDRACHGVPSSQSVRVQVLRMRLYKTVDWSSSKPSVRLVTLGSYPRYKRRLMILTHFR</sequence>
<dbReference type="AlphaFoldDB" id="A0AA88YA64"/>
<dbReference type="Proteomes" id="UP001186944">
    <property type="component" value="Unassembled WGS sequence"/>
</dbReference>
<evidence type="ECO:0000313" key="3">
    <source>
        <dbReference type="EMBL" id="KAK3097509.1"/>
    </source>
</evidence>
<dbReference type="PROSITE" id="PS00022">
    <property type="entry name" value="EGF_1"/>
    <property type="match status" value="1"/>
</dbReference>
<feature type="domain" description="EGF-like" evidence="2">
    <location>
        <begin position="76"/>
        <end position="118"/>
    </location>
</feature>
<name>A0AA88YA64_PINIB</name>
<accession>A0AA88YA64</accession>
<dbReference type="PROSITE" id="PS50026">
    <property type="entry name" value="EGF_3"/>
    <property type="match status" value="1"/>
</dbReference>
<comment type="caution">
    <text evidence="1">Lacks conserved residue(s) required for the propagation of feature annotation.</text>
</comment>
<keyword evidence="1" id="KW-1015">Disulfide bond</keyword>
<proteinExistence type="predicted"/>
<dbReference type="InterPro" id="IPR000742">
    <property type="entry name" value="EGF"/>
</dbReference>
<comment type="caution">
    <text evidence="3">The sequence shown here is derived from an EMBL/GenBank/DDBJ whole genome shotgun (WGS) entry which is preliminary data.</text>
</comment>